<keyword evidence="2" id="KW-1185">Reference proteome</keyword>
<evidence type="ECO:0000313" key="2">
    <source>
        <dbReference type="Proteomes" id="UP000257055"/>
    </source>
</evidence>
<sequence>MNYTKYVEAISKLHGVPKMDKEYELYYDETNNARIFRLTDDGFNFNEKAYFILGGLAFEKGKHPSKESLKRLIGKLEIQQNSTEIKFKHIQQKAKVFLELISRNHVRIFIEWLYDNKCWIHYSYRDNFYYSIVDIVDSLEESSYFGIEFSRELKSALYSYIDKDKDWFVQLLIYFDYPNVKNHGQFIDQILNWFEKIDPDRYDSNIEYLRQCLKSHRKDILIFLKGNKDRVMIKNYADIYRNSILTFYNATHVFDEELEIQKILDVDIIEVFGKNISYEFIKSDSSIFVQLSDLTIGILRVWMGFLESHSICELKELFSNLSATQVQTMKQFQAVMCGSLWENFGFKHGSGSNQFEEKINCFMEYDF</sequence>
<dbReference type="Proteomes" id="UP000257055">
    <property type="component" value="Unassembled WGS sequence"/>
</dbReference>
<dbReference type="AlphaFoldDB" id="A0A3D8TRQ4"/>
<dbReference type="RefSeq" id="WP_115753720.1">
    <property type="nucleotide sequence ID" value="NZ_LARY01000002.1"/>
</dbReference>
<organism evidence="1 2">
    <name type="scientific">Listeria kieliensis</name>
    <dbReference type="NCBI Taxonomy" id="1621700"/>
    <lineage>
        <taxon>Bacteria</taxon>
        <taxon>Bacillati</taxon>
        <taxon>Bacillota</taxon>
        <taxon>Bacilli</taxon>
        <taxon>Bacillales</taxon>
        <taxon>Listeriaceae</taxon>
        <taxon>Listeria</taxon>
    </lineage>
</organism>
<dbReference type="InterPro" id="IPR024524">
    <property type="entry name" value="DUF3800"/>
</dbReference>
<gene>
    <name evidence="1" type="ORF">UR08_11245</name>
</gene>
<dbReference type="EMBL" id="LARY01000002">
    <property type="protein sequence ID" value="RDX01470.1"/>
    <property type="molecule type" value="Genomic_DNA"/>
</dbReference>
<comment type="caution">
    <text evidence="1">The sequence shown here is derived from an EMBL/GenBank/DDBJ whole genome shotgun (WGS) entry which is preliminary data.</text>
</comment>
<evidence type="ECO:0000313" key="1">
    <source>
        <dbReference type="EMBL" id="RDX01470.1"/>
    </source>
</evidence>
<name>A0A3D8TRQ4_9LIST</name>
<evidence type="ECO:0008006" key="3">
    <source>
        <dbReference type="Google" id="ProtNLM"/>
    </source>
</evidence>
<reference evidence="2" key="1">
    <citation type="submission" date="2015-04" db="EMBL/GenBank/DDBJ databases">
        <authorList>
            <person name="Schardt J."/>
            <person name="Mueller-Herbst S."/>
            <person name="Scherer S."/>
            <person name="Huptas C."/>
        </authorList>
    </citation>
    <scope>NUCLEOTIDE SEQUENCE [LARGE SCALE GENOMIC DNA]</scope>
    <source>
        <strain evidence="2">Kiel-L1</strain>
    </source>
</reference>
<protein>
    <recommendedName>
        <fullName evidence="3">DUF3800 domain-containing protein</fullName>
    </recommendedName>
</protein>
<dbReference type="Pfam" id="PF12686">
    <property type="entry name" value="DUF3800"/>
    <property type="match status" value="1"/>
</dbReference>
<accession>A0A3D8TRQ4</accession>
<proteinExistence type="predicted"/>